<dbReference type="PANTHER" id="PTHR42893">
    <property type="entry name" value="PROTEIN DETOXIFICATION 44, CHLOROPLASTIC-RELATED"/>
    <property type="match status" value="1"/>
</dbReference>
<accession>A0ABD3R9A5</accession>
<feature type="region of interest" description="Disordered" evidence="6">
    <location>
        <begin position="306"/>
        <end position="331"/>
    </location>
</feature>
<evidence type="ECO:0000256" key="6">
    <source>
        <dbReference type="SAM" id="MobiDB-lite"/>
    </source>
</evidence>
<evidence type="ECO:0000256" key="3">
    <source>
        <dbReference type="ARBA" id="ARBA00022692"/>
    </source>
</evidence>
<name>A0ABD3R9A5_9STRA</name>
<protein>
    <recommendedName>
        <fullName evidence="10">Multidrug and toxic compound extrusion protein</fullName>
    </recommendedName>
</protein>
<keyword evidence="5 7" id="KW-0472">Membrane</keyword>
<feature type="region of interest" description="Disordered" evidence="6">
    <location>
        <begin position="85"/>
        <end position="107"/>
    </location>
</feature>
<feature type="transmembrane region" description="Helical" evidence="7">
    <location>
        <begin position="897"/>
        <end position="918"/>
    </location>
</feature>
<dbReference type="InterPro" id="IPR002528">
    <property type="entry name" value="MATE_fam"/>
</dbReference>
<feature type="transmembrane region" description="Helical" evidence="7">
    <location>
        <begin position="486"/>
        <end position="507"/>
    </location>
</feature>
<dbReference type="AlphaFoldDB" id="A0ABD3R9A5"/>
<feature type="compositionally biased region" description="Basic and acidic residues" evidence="6">
    <location>
        <begin position="311"/>
        <end position="320"/>
    </location>
</feature>
<keyword evidence="4 7" id="KW-1133">Transmembrane helix</keyword>
<evidence type="ECO:0000313" key="9">
    <source>
        <dbReference type="Proteomes" id="UP001530377"/>
    </source>
</evidence>
<evidence type="ECO:0000256" key="1">
    <source>
        <dbReference type="ARBA" id="ARBA00004141"/>
    </source>
</evidence>
<feature type="compositionally biased region" description="Polar residues" evidence="6">
    <location>
        <begin position="90"/>
        <end position="103"/>
    </location>
</feature>
<sequence length="962" mass="102372">MTTTSSSAHRRARAAAVIVVVGSSKSSATAATAASAFSFHHPASTPAIGATRPQTRITISSAARERLRVGERCCRRVLKKINGRGGVGGSPSSLYDDASSTNRAEGRSAARFGPLSLDAARDGDENFDYSSYGAMMTDESSSSSYCSSSPLLGDASSSSSSSSYSSSMSSMSPMSMADAALSVYFDEYAGNDGMFDSAPASAVAATVGEGNVDAIPIDGPTSAPTPAATTKAAAANADAKSRFEEDLELTRRVILRHIEKMAIDENEDVDDYDGDDDIDYDDGNADADFRKSRTSSHFNDATAVASAAYDNDDHPRELGKSRGGSTSTMREGEKGDDFIVVIGEENDVDDCEIAERELSSSSLSSNSTDVVNVNAVVAPTISRILRYTLPAIGIWLCSPVLSMIDTAAVGLLAGTAQQAALNPAVSVSDYGALVVAFMYTATTNLVAAAAREDRDDYVAVAVARPMTMNESYADVRRPRPKTTRTLVTALRLASGVGTFFAIALFLLGPRLLKLLIGNDASHLDPIVFSSALRYVRIRALGMPAMVTIGTAQSACLGMQDVRSPLYVLLAAAIVNFLGDVALVPLKGGWWGDVFGGAAGAAWATVASQYAALLFFGRWWLSAHKPKDADAAAPAKWDISLLPFRKKTGGEDDARTTTIASSRGGGHLESDGLLPAAMTVVTTTNSELANTDVNKNRIVRWMPYERRKREHQHPLAPSPPETTAQKRRSRNSNTTTRGFLSDSNLTLRSFLSPKNLDLSKAREFLPFVVPVTTTSVGRISGYIAMSHVASSTLGTIDMAGHQIILSIFCCITPFVDALSQVAQSFVPEVFAANGEGRRKNGRRERAIALRRTVHNFRKVGVGLGAVLVGLVSCIPLISRYFTTDASVLASVHGAIPPVGLFMLVNGLMCAGEGVQVVGIETMWTAFAMYNVIRSSSFHIRLAQLQRRTERGAEVALDDIEPRD</sequence>
<comment type="subcellular location">
    <subcellularLocation>
        <location evidence="1">Membrane</location>
        <topology evidence="1">Multi-pass membrane protein</topology>
    </subcellularLocation>
</comment>
<comment type="caution">
    <text evidence="8">The sequence shown here is derived from an EMBL/GenBank/DDBJ whole genome shotgun (WGS) entry which is preliminary data.</text>
</comment>
<evidence type="ECO:0000313" key="8">
    <source>
        <dbReference type="EMBL" id="KAL3808321.1"/>
    </source>
</evidence>
<dbReference type="EMBL" id="JALLPB020000521">
    <property type="protein sequence ID" value="KAL3808321.1"/>
    <property type="molecule type" value="Genomic_DNA"/>
</dbReference>
<organism evidence="8 9">
    <name type="scientific">Cyclostephanos tholiformis</name>
    <dbReference type="NCBI Taxonomy" id="382380"/>
    <lineage>
        <taxon>Eukaryota</taxon>
        <taxon>Sar</taxon>
        <taxon>Stramenopiles</taxon>
        <taxon>Ochrophyta</taxon>
        <taxon>Bacillariophyta</taxon>
        <taxon>Coscinodiscophyceae</taxon>
        <taxon>Thalassiosirophycidae</taxon>
        <taxon>Stephanodiscales</taxon>
        <taxon>Stephanodiscaceae</taxon>
        <taxon>Cyclostephanos</taxon>
    </lineage>
</organism>
<feature type="region of interest" description="Disordered" evidence="6">
    <location>
        <begin position="704"/>
        <end position="739"/>
    </location>
</feature>
<comment type="similarity">
    <text evidence="2">Belongs to the multi antimicrobial extrusion (MATE) (TC 2.A.66.1) family.</text>
</comment>
<reference evidence="8 9" key="1">
    <citation type="submission" date="2024-10" db="EMBL/GenBank/DDBJ databases">
        <title>Updated reference genomes for cyclostephanoid diatoms.</title>
        <authorList>
            <person name="Roberts W.R."/>
            <person name="Alverson A.J."/>
        </authorList>
    </citation>
    <scope>NUCLEOTIDE SEQUENCE [LARGE SCALE GENOMIC DNA]</scope>
    <source>
        <strain evidence="8 9">AJA228-03</strain>
    </source>
</reference>
<feature type="transmembrane region" description="Helical" evidence="7">
    <location>
        <begin position="565"/>
        <end position="585"/>
    </location>
</feature>
<dbReference type="PANTHER" id="PTHR42893:SF9">
    <property type="entry name" value="PROTEIN DETOXIFICATION 46, CHLOROPLASTIC"/>
    <property type="match status" value="1"/>
</dbReference>
<evidence type="ECO:0008006" key="10">
    <source>
        <dbReference type="Google" id="ProtNLM"/>
    </source>
</evidence>
<feature type="transmembrane region" description="Helical" evidence="7">
    <location>
        <begin position="858"/>
        <end position="877"/>
    </location>
</feature>
<feature type="transmembrane region" description="Helical" evidence="7">
    <location>
        <begin position="597"/>
        <end position="616"/>
    </location>
</feature>
<gene>
    <name evidence="8" type="ORF">ACHAXA_004050</name>
</gene>
<evidence type="ECO:0000256" key="4">
    <source>
        <dbReference type="ARBA" id="ARBA00022989"/>
    </source>
</evidence>
<evidence type="ECO:0000256" key="7">
    <source>
        <dbReference type="SAM" id="Phobius"/>
    </source>
</evidence>
<evidence type="ECO:0000256" key="2">
    <source>
        <dbReference type="ARBA" id="ARBA00010199"/>
    </source>
</evidence>
<proteinExistence type="inferred from homology"/>
<keyword evidence="9" id="KW-1185">Reference proteome</keyword>
<dbReference type="InterPro" id="IPR044644">
    <property type="entry name" value="DinF-like"/>
</dbReference>
<evidence type="ECO:0000256" key="5">
    <source>
        <dbReference type="ARBA" id="ARBA00023136"/>
    </source>
</evidence>
<dbReference type="Proteomes" id="UP001530377">
    <property type="component" value="Unassembled WGS sequence"/>
</dbReference>
<keyword evidence="3 7" id="KW-0812">Transmembrane</keyword>
<dbReference type="GO" id="GO:0016020">
    <property type="term" value="C:membrane"/>
    <property type="evidence" value="ECO:0007669"/>
    <property type="project" value="UniProtKB-SubCell"/>
</dbReference>
<dbReference type="Pfam" id="PF01554">
    <property type="entry name" value="MatE"/>
    <property type="match status" value="1"/>
</dbReference>